<feature type="domain" description="O-methyltransferase dimerisation" evidence="4">
    <location>
        <begin position="30"/>
        <end position="127"/>
    </location>
</feature>
<keyword evidence="6" id="KW-1185">Reference proteome</keyword>
<accession>A0A9Q0HPK0</accession>
<dbReference type="InterPro" id="IPR036390">
    <property type="entry name" value="WH_DNA-bd_sf"/>
</dbReference>
<dbReference type="OrthoDB" id="780145at2759"/>
<dbReference type="PROSITE" id="PS51683">
    <property type="entry name" value="SAM_OMT_II"/>
    <property type="match status" value="1"/>
</dbReference>
<protein>
    <recommendedName>
        <fullName evidence="4">O-methyltransferase dimerisation domain-containing protein</fullName>
    </recommendedName>
</protein>
<dbReference type="FunFam" id="1.10.10.10:FF:000357">
    <property type="entry name" value="Caffeic acid 3-O-methyltransferase"/>
    <property type="match status" value="1"/>
</dbReference>
<keyword evidence="3" id="KW-0949">S-adenosyl-L-methionine</keyword>
<evidence type="ECO:0000256" key="2">
    <source>
        <dbReference type="ARBA" id="ARBA00022679"/>
    </source>
</evidence>
<dbReference type="GO" id="GO:0008168">
    <property type="term" value="F:methyltransferase activity"/>
    <property type="evidence" value="ECO:0007669"/>
    <property type="project" value="UniProtKB-KW"/>
</dbReference>
<dbReference type="EMBL" id="JAMQYH010000003">
    <property type="protein sequence ID" value="KAJ1693298.1"/>
    <property type="molecule type" value="Genomic_DNA"/>
</dbReference>
<keyword evidence="1" id="KW-0489">Methyltransferase</keyword>
<evidence type="ECO:0000313" key="5">
    <source>
        <dbReference type="EMBL" id="KAJ1693298.1"/>
    </source>
</evidence>
<dbReference type="InterPro" id="IPR036388">
    <property type="entry name" value="WH-like_DNA-bd_sf"/>
</dbReference>
<dbReference type="SUPFAM" id="SSF46785">
    <property type="entry name" value="Winged helix' DNA-binding domain"/>
    <property type="match status" value="1"/>
</dbReference>
<dbReference type="Pfam" id="PF08100">
    <property type="entry name" value="Dimerisation"/>
    <property type="match status" value="1"/>
</dbReference>
<evidence type="ECO:0000259" key="4">
    <source>
        <dbReference type="Pfam" id="PF08100"/>
    </source>
</evidence>
<dbReference type="InterPro" id="IPR012967">
    <property type="entry name" value="COMT_dimerisation"/>
</dbReference>
<evidence type="ECO:0000256" key="1">
    <source>
        <dbReference type="ARBA" id="ARBA00022603"/>
    </source>
</evidence>
<comment type="caution">
    <text evidence="5">The sequence shown here is derived from an EMBL/GenBank/DDBJ whole genome shotgun (WGS) entry which is preliminary data.</text>
</comment>
<proteinExistence type="predicted"/>
<dbReference type="PANTHER" id="PTHR11746">
    <property type="entry name" value="O-METHYLTRANSFERASE"/>
    <property type="match status" value="1"/>
</dbReference>
<evidence type="ECO:0000256" key="3">
    <source>
        <dbReference type="ARBA" id="ARBA00022691"/>
    </source>
</evidence>
<dbReference type="GO" id="GO:0032259">
    <property type="term" value="P:methylation"/>
    <property type="evidence" value="ECO:0007669"/>
    <property type="project" value="UniProtKB-KW"/>
</dbReference>
<dbReference type="Proteomes" id="UP001151287">
    <property type="component" value="Unassembled WGS sequence"/>
</dbReference>
<evidence type="ECO:0000313" key="6">
    <source>
        <dbReference type="Proteomes" id="UP001151287"/>
    </source>
</evidence>
<name>A0A9Q0HPK0_9POAL</name>
<reference evidence="5" key="1">
    <citation type="journal article" date="2022" name="Cell">
        <title>Repeat-based holocentromeres influence genome architecture and karyotype evolution.</title>
        <authorList>
            <person name="Hofstatter P.G."/>
            <person name="Thangavel G."/>
            <person name="Lux T."/>
            <person name="Neumann P."/>
            <person name="Vondrak T."/>
            <person name="Novak P."/>
            <person name="Zhang M."/>
            <person name="Costa L."/>
            <person name="Castellani M."/>
            <person name="Scott A."/>
            <person name="Toegelov H."/>
            <person name="Fuchs J."/>
            <person name="Mata-Sucre Y."/>
            <person name="Dias Y."/>
            <person name="Vanzela A.L.L."/>
            <person name="Huettel B."/>
            <person name="Almeida C.C.S."/>
            <person name="Simkova H."/>
            <person name="Souza G."/>
            <person name="Pedrosa-Harand A."/>
            <person name="Macas J."/>
            <person name="Mayer K.F.X."/>
            <person name="Houben A."/>
            <person name="Marques A."/>
        </authorList>
    </citation>
    <scope>NUCLEOTIDE SEQUENCE</scope>
    <source>
        <strain evidence="5">RhyBre1mFocal</strain>
    </source>
</reference>
<sequence>MGSVGLDTEAVTQMKNCVNEEDEACKHALQLVASSILPMTLKAAIELDVLEILVKGCGGPSGKPIMTASDVASHLKTNNPQAAEMLERMLKLLSSYDVIKCDVEIGDSGNKVEQRYGPAPVCKWLTKNEDGVSMAALGLMNQDKASSYGEL</sequence>
<dbReference type="AlphaFoldDB" id="A0A9Q0HPK0"/>
<dbReference type="Gene3D" id="1.10.10.10">
    <property type="entry name" value="Winged helix-like DNA-binding domain superfamily/Winged helix DNA-binding domain"/>
    <property type="match status" value="1"/>
</dbReference>
<dbReference type="InterPro" id="IPR016461">
    <property type="entry name" value="COMT-like"/>
</dbReference>
<dbReference type="GO" id="GO:0046983">
    <property type="term" value="F:protein dimerization activity"/>
    <property type="evidence" value="ECO:0007669"/>
    <property type="project" value="InterPro"/>
</dbReference>
<keyword evidence="2" id="KW-0808">Transferase</keyword>
<gene>
    <name evidence="5" type="ORF">LUZ63_009996</name>
</gene>
<organism evidence="5 6">
    <name type="scientific">Rhynchospora breviuscula</name>
    <dbReference type="NCBI Taxonomy" id="2022672"/>
    <lineage>
        <taxon>Eukaryota</taxon>
        <taxon>Viridiplantae</taxon>
        <taxon>Streptophyta</taxon>
        <taxon>Embryophyta</taxon>
        <taxon>Tracheophyta</taxon>
        <taxon>Spermatophyta</taxon>
        <taxon>Magnoliopsida</taxon>
        <taxon>Liliopsida</taxon>
        <taxon>Poales</taxon>
        <taxon>Cyperaceae</taxon>
        <taxon>Cyperoideae</taxon>
        <taxon>Rhynchosporeae</taxon>
        <taxon>Rhynchospora</taxon>
    </lineage>
</organism>